<gene>
    <name evidence="1" type="ORF">CDL15_Pgr006120</name>
    <name evidence="2" type="ORF">CRG98_011640</name>
</gene>
<comment type="caution">
    <text evidence="1">The sequence shown here is derived from an EMBL/GenBank/DDBJ whole genome shotgun (WGS) entry which is preliminary data.</text>
</comment>
<dbReference type="PANTHER" id="PTHR34569:SF2">
    <property type="entry name" value="EXPRESSED PROTEIN"/>
    <property type="match status" value="1"/>
</dbReference>
<accession>A0A218VUG7</accession>
<reference evidence="1" key="2">
    <citation type="submission" date="2017-06" db="EMBL/GenBank/DDBJ databases">
        <title>The pomegranate genome and the genomics of punicalagin biosynthesis.</title>
        <authorList>
            <person name="Xu C."/>
        </authorList>
    </citation>
    <scope>NUCLEOTIDE SEQUENCE [LARGE SCALE GENOMIC DNA]</scope>
    <source>
        <tissue evidence="1">Fresh leaf</tissue>
    </source>
</reference>
<name>A0A218VUG7_PUNGR</name>
<dbReference type="EMBL" id="MTKT01005880">
    <property type="protein sequence ID" value="OWM63858.1"/>
    <property type="molecule type" value="Genomic_DNA"/>
</dbReference>
<evidence type="ECO:0000313" key="1">
    <source>
        <dbReference type="EMBL" id="OWM63858.1"/>
    </source>
</evidence>
<proteinExistence type="predicted"/>
<dbReference type="Proteomes" id="UP000233551">
    <property type="component" value="Unassembled WGS sequence"/>
</dbReference>
<dbReference type="EMBL" id="PGOL01000571">
    <property type="protein sequence ID" value="PKI68044.1"/>
    <property type="molecule type" value="Genomic_DNA"/>
</dbReference>
<reference evidence="2 4" key="3">
    <citation type="submission" date="2017-11" db="EMBL/GenBank/DDBJ databases">
        <title>De-novo sequencing of pomegranate (Punica granatum L.) genome.</title>
        <authorList>
            <person name="Akparov Z."/>
            <person name="Amiraslanov A."/>
            <person name="Hajiyeva S."/>
            <person name="Abbasov M."/>
            <person name="Kaur K."/>
            <person name="Hamwieh A."/>
            <person name="Solovyev V."/>
            <person name="Salamov A."/>
            <person name="Braich B."/>
            <person name="Kosarev P."/>
            <person name="Mahmoud A."/>
            <person name="Hajiyev E."/>
            <person name="Babayeva S."/>
            <person name="Izzatullayeva V."/>
            <person name="Mammadov A."/>
            <person name="Mammadov A."/>
            <person name="Sharifova S."/>
            <person name="Ojaghi J."/>
            <person name="Eynullazada K."/>
            <person name="Bayramov B."/>
            <person name="Abdulazimova A."/>
            <person name="Shahmuradov I."/>
        </authorList>
    </citation>
    <scope>NUCLEOTIDE SEQUENCE [LARGE SCALE GENOMIC DNA]</scope>
    <source>
        <strain evidence="2">AG2017</strain>
        <strain evidence="4">cv. AG2017</strain>
        <tissue evidence="2">Leaf</tissue>
    </source>
</reference>
<dbReference type="PANTHER" id="PTHR34569">
    <property type="entry name" value="EXPRESSED PROTEIN"/>
    <property type="match status" value="1"/>
</dbReference>
<keyword evidence="4" id="KW-1185">Reference proteome</keyword>
<sequence>MVQEEQDHNHDHKLHNASSWKWRSSAEIVADPDSIDGVDSRYTSLKDIILNSPPCIGSHSPCHHEGGSIHELERYSSSTISIRNHLLRRAASVYLQSAVVPVNQNRNSLTIFWMKVRERAWAWPLWQVYDPIRMFFCRMCQLLASVVGRVV</sequence>
<evidence type="ECO:0000313" key="3">
    <source>
        <dbReference type="Proteomes" id="UP000197138"/>
    </source>
</evidence>
<evidence type="ECO:0000313" key="4">
    <source>
        <dbReference type="Proteomes" id="UP000233551"/>
    </source>
</evidence>
<protein>
    <submittedName>
        <fullName evidence="1">Uncharacterized protein</fullName>
    </submittedName>
</protein>
<evidence type="ECO:0000313" key="2">
    <source>
        <dbReference type="EMBL" id="PKI68044.1"/>
    </source>
</evidence>
<dbReference type="Proteomes" id="UP000197138">
    <property type="component" value="Unassembled WGS sequence"/>
</dbReference>
<dbReference type="AlphaFoldDB" id="A0A218VUG7"/>
<reference evidence="3" key="1">
    <citation type="journal article" date="2017" name="Plant J.">
        <title>The pomegranate (Punica granatum L.) genome and the genomics of punicalagin biosynthesis.</title>
        <authorList>
            <person name="Qin G."/>
            <person name="Xu C."/>
            <person name="Ming R."/>
            <person name="Tang H."/>
            <person name="Guyot R."/>
            <person name="Kramer E.M."/>
            <person name="Hu Y."/>
            <person name="Yi X."/>
            <person name="Qi Y."/>
            <person name="Xu X."/>
            <person name="Gao Z."/>
            <person name="Pan H."/>
            <person name="Jian J."/>
            <person name="Tian Y."/>
            <person name="Yue Z."/>
            <person name="Xu Y."/>
        </authorList>
    </citation>
    <scope>NUCLEOTIDE SEQUENCE [LARGE SCALE GENOMIC DNA]</scope>
    <source>
        <strain evidence="3">cv. Dabenzi</strain>
    </source>
</reference>
<organism evidence="1 3">
    <name type="scientific">Punica granatum</name>
    <name type="common">Pomegranate</name>
    <dbReference type="NCBI Taxonomy" id="22663"/>
    <lineage>
        <taxon>Eukaryota</taxon>
        <taxon>Viridiplantae</taxon>
        <taxon>Streptophyta</taxon>
        <taxon>Embryophyta</taxon>
        <taxon>Tracheophyta</taxon>
        <taxon>Spermatophyta</taxon>
        <taxon>Magnoliopsida</taxon>
        <taxon>eudicotyledons</taxon>
        <taxon>Gunneridae</taxon>
        <taxon>Pentapetalae</taxon>
        <taxon>rosids</taxon>
        <taxon>malvids</taxon>
        <taxon>Myrtales</taxon>
        <taxon>Lythraceae</taxon>
        <taxon>Punica</taxon>
    </lineage>
</organism>